<organism evidence="14">
    <name type="scientific">Leptotrichia alba</name>
    <dbReference type="NCBI Taxonomy" id="3239304"/>
    <lineage>
        <taxon>Bacteria</taxon>
        <taxon>Fusobacteriati</taxon>
        <taxon>Fusobacteriota</taxon>
        <taxon>Fusobacteriia</taxon>
        <taxon>Fusobacteriales</taxon>
        <taxon>Leptotrichiaceae</taxon>
        <taxon>Leptotrichia</taxon>
    </lineage>
</organism>
<dbReference type="RefSeq" id="WP_369716231.1">
    <property type="nucleotide sequence ID" value="NZ_CP165647.1"/>
</dbReference>
<dbReference type="HAMAP" id="MF_02019">
    <property type="entry name" value="MurF"/>
    <property type="match status" value="1"/>
</dbReference>
<keyword evidence="4 10" id="KW-0547">Nucleotide-binding</keyword>
<feature type="binding site" evidence="10">
    <location>
        <begin position="104"/>
        <end position="110"/>
    </location>
    <ligand>
        <name>ATP</name>
        <dbReference type="ChEBI" id="CHEBI:30616"/>
    </ligand>
</feature>
<evidence type="ECO:0000256" key="10">
    <source>
        <dbReference type="HAMAP-Rule" id="MF_02019"/>
    </source>
</evidence>
<dbReference type="GO" id="GO:0008360">
    <property type="term" value="P:regulation of cell shape"/>
    <property type="evidence" value="ECO:0007669"/>
    <property type="project" value="UniProtKB-KW"/>
</dbReference>
<evidence type="ECO:0000256" key="9">
    <source>
        <dbReference type="ARBA" id="ARBA00023316"/>
    </source>
</evidence>
<dbReference type="Pfam" id="PF02875">
    <property type="entry name" value="Mur_ligase_C"/>
    <property type="match status" value="1"/>
</dbReference>
<feature type="domain" description="Mur ligase central" evidence="13">
    <location>
        <begin position="102"/>
        <end position="298"/>
    </location>
</feature>
<dbReference type="AlphaFoldDB" id="A0AB39V4T8"/>
<evidence type="ECO:0000256" key="3">
    <source>
        <dbReference type="ARBA" id="ARBA00022618"/>
    </source>
</evidence>
<sequence>MNKSEVFQSFFDEGKISDFEIKDILINSKELKKNDVFVAIRGGNSFVNEALEKGAFAVYDSEAVKIDEKYAKHAFFVKDSIEFLQKFAREWRKNLDIKVIGITGSNGKTTVKDMIYHLLSQKYKGKKTEGNYNNHIGLPFTLLRAEKDDEFIILEMGMSGFGEIDLLGQIALPDINVITNIGESHLEFLKTKENVFLAKTEIIPYIKSTLVINGDDEYLKNVKAENVEVVRALNLGNNEFREKTSDFYYGDVHFNESGTDFFLKYFGKICQSMVERNYKTNVLGEHNVLNLVMAIAVVKQFGMEDKIIGEAIKNIELTGMRFQIIENGNTTYINDAYNASPMSMKKSLETFSLIFNNRLKIMVLGDMLELGESELEIHRDLFDTIKNTNFDKLYLFGERMKSLFEKIKENMDNGNLENENLKDKEFEYFDEKNKIKDRIREISEGKAVLLKASRGMKLEEIIEK</sequence>
<evidence type="ECO:0000256" key="6">
    <source>
        <dbReference type="ARBA" id="ARBA00022960"/>
    </source>
</evidence>
<dbReference type="InterPro" id="IPR036565">
    <property type="entry name" value="Mur-like_cat_sf"/>
</dbReference>
<feature type="domain" description="Mur ligase C-terminal" evidence="12">
    <location>
        <begin position="320"/>
        <end position="454"/>
    </location>
</feature>
<dbReference type="NCBIfam" id="TIGR01143">
    <property type="entry name" value="murF"/>
    <property type="match status" value="1"/>
</dbReference>
<proteinExistence type="inferred from homology"/>
<dbReference type="SUPFAM" id="SSF53623">
    <property type="entry name" value="MurD-like peptide ligases, catalytic domain"/>
    <property type="match status" value="1"/>
</dbReference>
<dbReference type="InterPro" id="IPR013221">
    <property type="entry name" value="Mur_ligase_cen"/>
</dbReference>
<dbReference type="InterPro" id="IPR005863">
    <property type="entry name" value="UDP-N-AcMur_synth"/>
</dbReference>
<dbReference type="GO" id="GO:0071555">
    <property type="term" value="P:cell wall organization"/>
    <property type="evidence" value="ECO:0007669"/>
    <property type="project" value="UniProtKB-KW"/>
</dbReference>
<gene>
    <name evidence="10 14" type="primary">murF</name>
    <name evidence="14" type="ORF">AB8B28_00760</name>
</gene>
<dbReference type="InterPro" id="IPR051046">
    <property type="entry name" value="MurCDEF_CellWall_CoF430Synth"/>
</dbReference>
<keyword evidence="7 10" id="KW-0573">Peptidoglycan synthesis</keyword>
<name>A0AB39V4T8_9FUSO</name>
<evidence type="ECO:0000256" key="5">
    <source>
        <dbReference type="ARBA" id="ARBA00022840"/>
    </source>
</evidence>
<dbReference type="InterPro" id="IPR004101">
    <property type="entry name" value="Mur_ligase_C"/>
</dbReference>
<keyword evidence="3 10" id="KW-0132">Cell division</keyword>
<keyword evidence="1 10" id="KW-0963">Cytoplasm</keyword>
<keyword evidence="8 10" id="KW-0131">Cell cycle</keyword>
<dbReference type="EC" id="6.3.2.10" evidence="10 11"/>
<keyword evidence="9 10" id="KW-0961">Cell wall biogenesis/degradation</keyword>
<dbReference type="Gene3D" id="3.90.190.20">
    <property type="entry name" value="Mur ligase, C-terminal domain"/>
    <property type="match status" value="1"/>
</dbReference>
<evidence type="ECO:0000256" key="11">
    <source>
        <dbReference type="RuleBase" id="RU004136"/>
    </source>
</evidence>
<dbReference type="GO" id="GO:0047480">
    <property type="term" value="F:UDP-N-acetylmuramoyl-tripeptide-D-alanyl-D-alanine ligase activity"/>
    <property type="evidence" value="ECO:0007669"/>
    <property type="project" value="UniProtKB-UniRule"/>
</dbReference>
<dbReference type="Gene3D" id="3.40.1190.10">
    <property type="entry name" value="Mur-like, catalytic domain"/>
    <property type="match status" value="1"/>
</dbReference>
<comment type="similarity">
    <text evidence="10">Belongs to the MurCDEF family. MurF subfamily.</text>
</comment>
<comment type="function">
    <text evidence="10 11">Involved in cell wall formation. Catalyzes the final step in the synthesis of UDP-N-acetylmuramoyl-pentapeptide, the precursor of murein.</text>
</comment>
<dbReference type="PANTHER" id="PTHR43024:SF1">
    <property type="entry name" value="UDP-N-ACETYLMURAMOYL-TRIPEPTIDE--D-ALANYL-D-ALANINE LIGASE"/>
    <property type="match status" value="1"/>
</dbReference>
<evidence type="ECO:0000259" key="12">
    <source>
        <dbReference type="Pfam" id="PF02875"/>
    </source>
</evidence>
<dbReference type="Gene3D" id="3.40.1390.10">
    <property type="entry name" value="MurE/MurF, N-terminal domain"/>
    <property type="match status" value="1"/>
</dbReference>
<comment type="subcellular location">
    <subcellularLocation>
        <location evidence="10 11">Cytoplasm</location>
    </subcellularLocation>
</comment>
<dbReference type="GO" id="GO:0005524">
    <property type="term" value="F:ATP binding"/>
    <property type="evidence" value="ECO:0007669"/>
    <property type="project" value="UniProtKB-UniRule"/>
</dbReference>
<dbReference type="KEGG" id="lala:AB8B28_00760"/>
<evidence type="ECO:0000259" key="13">
    <source>
        <dbReference type="Pfam" id="PF08245"/>
    </source>
</evidence>
<dbReference type="SUPFAM" id="SSF53244">
    <property type="entry name" value="MurD-like peptide ligases, peptide-binding domain"/>
    <property type="match status" value="1"/>
</dbReference>
<dbReference type="InterPro" id="IPR035911">
    <property type="entry name" value="MurE/MurF_N"/>
</dbReference>
<evidence type="ECO:0000256" key="4">
    <source>
        <dbReference type="ARBA" id="ARBA00022741"/>
    </source>
</evidence>
<comment type="pathway">
    <text evidence="10 11">Cell wall biogenesis; peptidoglycan biosynthesis.</text>
</comment>
<evidence type="ECO:0000256" key="2">
    <source>
        <dbReference type="ARBA" id="ARBA00022598"/>
    </source>
</evidence>
<dbReference type="GO" id="GO:0005737">
    <property type="term" value="C:cytoplasm"/>
    <property type="evidence" value="ECO:0007669"/>
    <property type="project" value="UniProtKB-SubCell"/>
</dbReference>
<dbReference type="SUPFAM" id="SSF63418">
    <property type="entry name" value="MurE/MurF N-terminal domain"/>
    <property type="match status" value="1"/>
</dbReference>
<protein>
    <recommendedName>
        <fullName evidence="10 11">UDP-N-acetylmuramoyl-tripeptide--D-alanyl-D-alanine ligase</fullName>
        <ecNumber evidence="10 11">6.3.2.10</ecNumber>
    </recommendedName>
    <alternativeName>
        <fullName evidence="10">D-alanyl-D-alanine-adding enzyme</fullName>
    </alternativeName>
</protein>
<reference evidence="14" key="1">
    <citation type="submission" date="2024-07" db="EMBL/GenBank/DDBJ databases">
        <authorList>
            <person name="Li X.-J."/>
            <person name="Wang X."/>
        </authorList>
    </citation>
    <scope>NUCLEOTIDE SEQUENCE</scope>
    <source>
        <strain evidence="14">HSP-536</strain>
    </source>
</reference>
<dbReference type="Pfam" id="PF08245">
    <property type="entry name" value="Mur_ligase_M"/>
    <property type="match status" value="1"/>
</dbReference>
<evidence type="ECO:0000256" key="7">
    <source>
        <dbReference type="ARBA" id="ARBA00022984"/>
    </source>
</evidence>
<keyword evidence="2 10" id="KW-0436">Ligase</keyword>
<accession>A0AB39V4T8</accession>
<dbReference type="EMBL" id="CP165647">
    <property type="protein sequence ID" value="XDU62445.1"/>
    <property type="molecule type" value="Genomic_DNA"/>
</dbReference>
<dbReference type="PANTHER" id="PTHR43024">
    <property type="entry name" value="UDP-N-ACETYLMURAMOYL-TRIPEPTIDE--D-ALANYL-D-ALANINE LIGASE"/>
    <property type="match status" value="1"/>
</dbReference>
<evidence type="ECO:0000313" key="14">
    <source>
        <dbReference type="EMBL" id="XDU62445.1"/>
    </source>
</evidence>
<dbReference type="InterPro" id="IPR036615">
    <property type="entry name" value="Mur_ligase_C_dom_sf"/>
</dbReference>
<evidence type="ECO:0000256" key="8">
    <source>
        <dbReference type="ARBA" id="ARBA00023306"/>
    </source>
</evidence>
<comment type="catalytic activity">
    <reaction evidence="10 11">
        <text>D-alanyl-D-alanine + UDP-N-acetyl-alpha-D-muramoyl-L-alanyl-gamma-D-glutamyl-meso-2,6-diaminopimelate + ATP = UDP-N-acetyl-alpha-D-muramoyl-L-alanyl-gamma-D-glutamyl-meso-2,6-diaminopimeloyl-D-alanyl-D-alanine + ADP + phosphate + H(+)</text>
        <dbReference type="Rhea" id="RHEA:28374"/>
        <dbReference type="ChEBI" id="CHEBI:15378"/>
        <dbReference type="ChEBI" id="CHEBI:30616"/>
        <dbReference type="ChEBI" id="CHEBI:43474"/>
        <dbReference type="ChEBI" id="CHEBI:57822"/>
        <dbReference type="ChEBI" id="CHEBI:61386"/>
        <dbReference type="ChEBI" id="CHEBI:83905"/>
        <dbReference type="ChEBI" id="CHEBI:456216"/>
        <dbReference type="EC" id="6.3.2.10"/>
    </reaction>
</comment>
<keyword evidence="5 10" id="KW-0067">ATP-binding</keyword>
<evidence type="ECO:0000256" key="1">
    <source>
        <dbReference type="ARBA" id="ARBA00022490"/>
    </source>
</evidence>
<keyword evidence="6 10" id="KW-0133">Cell shape</keyword>
<dbReference type="GO" id="GO:0051301">
    <property type="term" value="P:cell division"/>
    <property type="evidence" value="ECO:0007669"/>
    <property type="project" value="UniProtKB-KW"/>
</dbReference>
<dbReference type="GO" id="GO:0009252">
    <property type="term" value="P:peptidoglycan biosynthetic process"/>
    <property type="evidence" value="ECO:0007669"/>
    <property type="project" value="UniProtKB-UniRule"/>
</dbReference>